<dbReference type="Proteomes" id="UP000623467">
    <property type="component" value="Unassembled WGS sequence"/>
</dbReference>
<dbReference type="EMBL" id="JACAZH010000002">
    <property type="protein sequence ID" value="KAF7374951.1"/>
    <property type="molecule type" value="Genomic_DNA"/>
</dbReference>
<dbReference type="GO" id="GO:1990133">
    <property type="term" value="C:molybdopterin adenylyltransferase complex"/>
    <property type="evidence" value="ECO:0007669"/>
    <property type="project" value="TreeGrafter"/>
</dbReference>
<dbReference type="GO" id="GO:0000166">
    <property type="term" value="F:nucleotide binding"/>
    <property type="evidence" value="ECO:0007669"/>
    <property type="project" value="UniProtKB-KW"/>
</dbReference>
<dbReference type="PANTHER" id="PTHR33359">
    <property type="entry name" value="MOLYBDOPTERIN SYNTHASE SULFUR CARRIER SUBUNIT"/>
    <property type="match status" value="1"/>
</dbReference>
<dbReference type="Gene3D" id="3.10.20.30">
    <property type="match status" value="1"/>
</dbReference>
<keyword evidence="1" id="KW-0547">Nucleotide-binding</keyword>
<gene>
    <name evidence="2" type="ORF">MSAN_00381200</name>
</gene>
<dbReference type="AlphaFoldDB" id="A0A8H7DKV1"/>
<dbReference type="SUPFAM" id="SSF54285">
    <property type="entry name" value="MoaD/ThiS"/>
    <property type="match status" value="1"/>
</dbReference>
<keyword evidence="3" id="KW-1185">Reference proteome</keyword>
<dbReference type="UniPathway" id="UPA00344"/>
<dbReference type="InterPro" id="IPR012675">
    <property type="entry name" value="Beta-grasp_dom_sf"/>
</dbReference>
<dbReference type="OrthoDB" id="5595860at2759"/>
<reference evidence="2" key="1">
    <citation type="submission" date="2020-05" db="EMBL/GenBank/DDBJ databases">
        <title>Mycena genomes resolve the evolution of fungal bioluminescence.</title>
        <authorList>
            <person name="Tsai I.J."/>
        </authorList>
    </citation>
    <scope>NUCLEOTIDE SEQUENCE</scope>
    <source>
        <strain evidence="2">160909Yilan</strain>
    </source>
</reference>
<dbReference type="CDD" id="cd00754">
    <property type="entry name" value="Ubl_MoaD"/>
    <property type="match status" value="1"/>
</dbReference>
<dbReference type="Pfam" id="PF02597">
    <property type="entry name" value="ThiS"/>
    <property type="match status" value="1"/>
</dbReference>
<evidence type="ECO:0000313" key="2">
    <source>
        <dbReference type="EMBL" id="KAF7374951.1"/>
    </source>
</evidence>
<dbReference type="InterPro" id="IPR044672">
    <property type="entry name" value="MOCS2A"/>
</dbReference>
<proteinExistence type="predicted"/>
<sequence>MVDSGVNCILLRTLMPEQVEINVLYFAAAYTATGLSQEPVPITPGLRLSALGALLVARHPKAPGLQKILDGSKWSVDAEMVDDPEAVQLKGGEEVAVICPVSGG</sequence>
<dbReference type="PANTHER" id="PTHR33359:SF1">
    <property type="entry name" value="MOLYBDOPTERIN SYNTHASE SULFUR CARRIER SUBUNIT"/>
    <property type="match status" value="1"/>
</dbReference>
<accession>A0A8H7DKV1</accession>
<name>A0A8H7DKV1_9AGAR</name>
<evidence type="ECO:0000256" key="1">
    <source>
        <dbReference type="ARBA" id="ARBA00022741"/>
    </source>
</evidence>
<dbReference type="GO" id="GO:0006777">
    <property type="term" value="P:Mo-molybdopterin cofactor biosynthetic process"/>
    <property type="evidence" value="ECO:0007669"/>
    <property type="project" value="InterPro"/>
</dbReference>
<evidence type="ECO:0000313" key="3">
    <source>
        <dbReference type="Proteomes" id="UP000623467"/>
    </source>
</evidence>
<organism evidence="2 3">
    <name type="scientific">Mycena sanguinolenta</name>
    <dbReference type="NCBI Taxonomy" id="230812"/>
    <lineage>
        <taxon>Eukaryota</taxon>
        <taxon>Fungi</taxon>
        <taxon>Dikarya</taxon>
        <taxon>Basidiomycota</taxon>
        <taxon>Agaricomycotina</taxon>
        <taxon>Agaricomycetes</taxon>
        <taxon>Agaricomycetidae</taxon>
        <taxon>Agaricales</taxon>
        <taxon>Marasmiineae</taxon>
        <taxon>Mycenaceae</taxon>
        <taxon>Mycena</taxon>
    </lineage>
</organism>
<dbReference type="InterPro" id="IPR003749">
    <property type="entry name" value="ThiS/MoaD-like"/>
</dbReference>
<protein>
    <submittedName>
        <fullName evidence="2">Molybdopterin synthase sulfur carrier subunit</fullName>
    </submittedName>
</protein>
<dbReference type="InterPro" id="IPR016155">
    <property type="entry name" value="Mopterin_synth/thiamin_S_b"/>
</dbReference>
<comment type="caution">
    <text evidence="2">The sequence shown here is derived from an EMBL/GenBank/DDBJ whole genome shotgun (WGS) entry which is preliminary data.</text>
</comment>